<evidence type="ECO:0000256" key="1">
    <source>
        <dbReference type="SAM" id="MobiDB-lite"/>
    </source>
</evidence>
<dbReference type="GO" id="GO:0005975">
    <property type="term" value="P:carbohydrate metabolic process"/>
    <property type="evidence" value="ECO:0007669"/>
    <property type="project" value="InterPro"/>
</dbReference>
<feature type="compositionally biased region" description="Polar residues" evidence="1">
    <location>
        <begin position="256"/>
        <end position="273"/>
    </location>
</feature>
<dbReference type="Pfam" id="PF06045">
    <property type="entry name" value="Rhamnogal_lyase"/>
    <property type="match status" value="2"/>
</dbReference>
<reference evidence="2 3" key="1">
    <citation type="submission" date="2024-01" db="EMBL/GenBank/DDBJ databases">
        <title>The genomes of 5 underutilized Papilionoideae crops provide insights into root nodulation and disease resistance.</title>
        <authorList>
            <person name="Yuan L."/>
        </authorList>
    </citation>
    <scope>NUCLEOTIDE SEQUENCE [LARGE SCALE GENOMIC DNA]</scope>
    <source>
        <strain evidence="2">LY-2023</strain>
        <tissue evidence="2">Leaf</tissue>
    </source>
</reference>
<feature type="region of interest" description="Disordered" evidence="1">
    <location>
        <begin position="253"/>
        <end position="273"/>
    </location>
</feature>
<protein>
    <submittedName>
        <fullName evidence="2">Uncharacterized protein</fullName>
    </submittedName>
</protein>
<dbReference type="EMBL" id="JAYKXN010000008">
    <property type="protein sequence ID" value="KAK7262932.1"/>
    <property type="molecule type" value="Genomic_DNA"/>
</dbReference>
<dbReference type="PANTHER" id="PTHR32018:SF53">
    <property type="entry name" value="RHAMNOGALACTURONAN ENDOLYASE"/>
    <property type="match status" value="1"/>
</dbReference>
<dbReference type="GO" id="GO:0003824">
    <property type="term" value="F:catalytic activity"/>
    <property type="evidence" value="ECO:0007669"/>
    <property type="project" value="InterPro"/>
</dbReference>
<evidence type="ECO:0000313" key="2">
    <source>
        <dbReference type="EMBL" id="KAK7262932.1"/>
    </source>
</evidence>
<dbReference type="CDD" id="cd10320">
    <property type="entry name" value="RGL4_N"/>
    <property type="match status" value="1"/>
</dbReference>
<dbReference type="Proteomes" id="UP001359559">
    <property type="component" value="Unassembled WGS sequence"/>
</dbReference>
<evidence type="ECO:0000313" key="3">
    <source>
        <dbReference type="Proteomes" id="UP001359559"/>
    </source>
</evidence>
<dbReference type="Gene3D" id="2.70.98.10">
    <property type="match status" value="1"/>
</dbReference>
<organism evidence="2 3">
    <name type="scientific">Clitoria ternatea</name>
    <name type="common">Butterfly pea</name>
    <dbReference type="NCBI Taxonomy" id="43366"/>
    <lineage>
        <taxon>Eukaryota</taxon>
        <taxon>Viridiplantae</taxon>
        <taxon>Streptophyta</taxon>
        <taxon>Embryophyta</taxon>
        <taxon>Tracheophyta</taxon>
        <taxon>Spermatophyta</taxon>
        <taxon>Magnoliopsida</taxon>
        <taxon>eudicotyledons</taxon>
        <taxon>Gunneridae</taxon>
        <taxon>Pentapetalae</taxon>
        <taxon>rosids</taxon>
        <taxon>fabids</taxon>
        <taxon>Fabales</taxon>
        <taxon>Fabaceae</taxon>
        <taxon>Papilionoideae</taxon>
        <taxon>50 kb inversion clade</taxon>
        <taxon>NPAAA clade</taxon>
        <taxon>indigoferoid/millettioid clade</taxon>
        <taxon>Phaseoleae</taxon>
        <taxon>Clitoria</taxon>
    </lineage>
</organism>
<dbReference type="InterPro" id="IPR011013">
    <property type="entry name" value="Gal_mutarotase_sf_dom"/>
</dbReference>
<accession>A0AAN9ESY1</accession>
<gene>
    <name evidence="2" type="ORF">RJT34_30513</name>
</gene>
<dbReference type="SUPFAM" id="SSF74650">
    <property type="entry name" value="Galactose mutarotase-like"/>
    <property type="match status" value="1"/>
</dbReference>
<sequence length="273" mass="31373">MNLTRKSGLLSCLFGILFYFLHLRDFIQCVANLFLIRGLRGINSPDITSNYHPEVKLLENDNLVILENGIIQVTLSNPEGTILGISYNRINNVLERQNRYNNRGYFDIVWNAPGNTSKLWGYILRRGSSGLYIYGIFERLEGFPAMEIDHIRIVFKLQEERFHYMAIADDRQRIMPTAEDRSRGQRLDYDEAVLITNPSNSQLQGEVDDKYQYSCENKDNKLHGWINFDSKSNESVGFWMITPRNEFRSGGPIKQGLTSHVGPTTLNVSPSNI</sequence>
<dbReference type="GO" id="GO:0030246">
    <property type="term" value="F:carbohydrate binding"/>
    <property type="evidence" value="ECO:0007669"/>
    <property type="project" value="InterPro"/>
</dbReference>
<keyword evidence="3" id="KW-1185">Reference proteome</keyword>
<dbReference type="InterPro" id="IPR051850">
    <property type="entry name" value="Polysacch_Lyase_4"/>
</dbReference>
<proteinExistence type="predicted"/>
<comment type="caution">
    <text evidence="2">The sequence shown here is derived from an EMBL/GenBank/DDBJ whole genome shotgun (WGS) entry which is preliminary data.</text>
</comment>
<dbReference type="InterPro" id="IPR010325">
    <property type="entry name" value="Rhamnogal_lyase"/>
</dbReference>
<dbReference type="PANTHER" id="PTHR32018">
    <property type="entry name" value="RHAMNOGALACTURONATE LYASE FAMILY PROTEIN"/>
    <property type="match status" value="1"/>
</dbReference>
<name>A0AAN9ESY1_CLITE</name>
<dbReference type="InterPro" id="IPR014718">
    <property type="entry name" value="GH-type_carb-bd"/>
</dbReference>
<dbReference type="AlphaFoldDB" id="A0AAN9ESY1"/>